<feature type="region of interest" description="Disordered" evidence="1">
    <location>
        <begin position="51"/>
        <end position="94"/>
    </location>
</feature>
<reference evidence="2 3" key="1">
    <citation type="journal article" date="2012" name="Genome Biol.">
        <title>Genome and low-iron response of an oceanic diatom adapted to chronic iron limitation.</title>
        <authorList>
            <person name="Lommer M."/>
            <person name="Specht M."/>
            <person name="Roy A.S."/>
            <person name="Kraemer L."/>
            <person name="Andreson R."/>
            <person name="Gutowska M.A."/>
            <person name="Wolf J."/>
            <person name="Bergner S.V."/>
            <person name="Schilhabel M.B."/>
            <person name="Klostermeier U.C."/>
            <person name="Beiko R.G."/>
            <person name="Rosenstiel P."/>
            <person name="Hippler M."/>
            <person name="Laroche J."/>
        </authorList>
    </citation>
    <scope>NUCLEOTIDE SEQUENCE [LARGE SCALE GENOMIC DNA]</scope>
    <source>
        <strain evidence="2 3">CCMP1005</strain>
    </source>
</reference>
<accession>K0SW78</accession>
<dbReference type="Proteomes" id="UP000266841">
    <property type="component" value="Unassembled WGS sequence"/>
</dbReference>
<sequence length="245" mass="26844">PPARVGLALPLAALVAPEQPPAGPVAQGREDRGVRGVERVEASGVVGVELELERGGLGDRPPSDVGVGRLRRRGEGRREEEQRRRGSHHSFPRYNRMGREHLSMRDGDFTERRRTFNVVCLWGRAGRRHPTRLARARSAKPSDDESRVVPGRIVRVEGPEGQPANACSAHPPMPSNPSKHKGLGLITHGPEQGNSKWPCDLLYPIKARSLVGLGFDSPPPARAAEPAVYLEKRRWCGLTDATETD</sequence>
<proteinExistence type="predicted"/>
<organism evidence="2 3">
    <name type="scientific">Thalassiosira oceanica</name>
    <name type="common">Marine diatom</name>
    <dbReference type="NCBI Taxonomy" id="159749"/>
    <lineage>
        <taxon>Eukaryota</taxon>
        <taxon>Sar</taxon>
        <taxon>Stramenopiles</taxon>
        <taxon>Ochrophyta</taxon>
        <taxon>Bacillariophyta</taxon>
        <taxon>Coscinodiscophyceae</taxon>
        <taxon>Thalassiosirophycidae</taxon>
        <taxon>Thalassiosirales</taxon>
        <taxon>Thalassiosiraceae</taxon>
        <taxon>Thalassiosira</taxon>
    </lineage>
</organism>
<gene>
    <name evidence="2" type="ORF">THAOC_16843</name>
</gene>
<keyword evidence="3" id="KW-1185">Reference proteome</keyword>
<protein>
    <submittedName>
        <fullName evidence="2">Uncharacterized protein</fullName>
    </submittedName>
</protein>
<comment type="caution">
    <text evidence="2">The sequence shown here is derived from an EMBL/GenBank/DDBJ whole genome shotgun (WGS) entry which is preliminary data.</text>
</comment>
<name>K0SW78_THAOC</name>
<dbReference type="EMBL" id="AGNL01018793">
    <property type="protein sequence ID" value="EJK62542.1"/>
    <property type="molecule type" value="Genomic_DNA"/>
</dbReference>
<evidence type="ECO:0000256" key="1">
    <source>
        <dbReference type="SAM" id="MobiDB-lite"/>
    </source>
</evidence>
<feature type="region of interest" description="Disordered" evidence="1">
    <location>
        <begin position="157"/>
        <end position="178"/>
    </location>
</feature>
<dbReference type="AlphaFoldDB" id="K0SW78"/>
<evidence type="ECO:0000313" key="2">
    <source>
        <dbReference type="EMBL" id="EJK62542.1"/>
    </source>
</evidence>
<evidence type="ECO:0000313" key="3">
    <source>
        <dbReference type="Proteomes" id="UP000266841"/>
    </source>
</evidence>
<feature type="non-terminal residue" evidence="2">
    <location>
        <position position="1"/>
    </location>
</feature>